<evidence type="ECO:0000313" key="1">
    <source>
        <dbReference type="EMBL" id="BFH74220.1"/>
    </source>
</evidence>
<protein>
    <submittedName>
        <fullName evidence="1">Uncharacterized protein</fullName>
    </submittedName>
</protein>
<dbReference type="GeneID" id="92355115"/>
<sequence>MSENSQTCNQVQMSMQSFSVNAIKKVQSHAEIISKFSIEEITDHGRYLKDQTSSSKFTLSGPILVFIGQQAHPEPESNTQYLMTSWAFIECFNNDYNIELLVTLWGPFEDGKYSIEFNTVSTNTMIIKYDNEVLGSISQAYRTCEAKPDEIKDVIKQCLNK</sequence>
<gene>
    <name evidence="1" type="ORF">SJAV_21640</name>
</gene>
<dbReference type="RefSeq" id="WP_369609749.1">
    <property type="nucleotide sequence ID" value="NZ_AP031322.1"/>
</dbReference>
<name>A0AAT9GU42_9CREN</name>
<accession>A0AAT9GU42</accession>
<reference evidence="1" key="1">
    <citation type="submission" date="2024-03" db="EMBL/GenBank/DDBJ databases">
        <title>Complete genome sequence of Sulfurisphaera javensis strain KD-1.</title>
        <authorList>
            <person name="Sakai H."/>
            <person name="Nur N."/>
            <person name="Suwanto A."/>
            <person name="Kurosawa N."/>
        </authorList>
    </citation>
    <scope>NUCLEOTIDE SEQUENCE</scope>
    <source>
        <strain evidence="1">KD-1</strain>
    </source>
</reference>
<organism evidence="1">
    <name type="scientific">Sulfurisphaera javensis</name>
    <dbReference type="NCBI Taxonomy" id="2049879"/>
    <lineage>
        <taxon>Archaea</taxon>
        <taxon>Thermoproteota</taxon>
        <taxon>Thermoprotei</taxon>
        <taxon>Sulfolobales</taxon>
        <taxon>Sulfolobaceae</taxon>
        <taxon>Sulfurisphaera</taxon>
    </lineage>
</organism>
<dbReference type="KEGG" id="sjv:SJAV_21640"/>
<dbReference type="AlphaFoldDB" id="A0AAT9GU42"/>
<dbReference type="EMBL" id="AP031322">
    <property type="protein sequence ID" value="BFH74220.1"/>
    <property type="molecule type" value="Genomic_DNA"/>
</dbReference>
<proteinExistence type="predicted"/>